<dbReference type="EMBL" id="JRRC01106017">
    <property type="protein sequence ID" value="KHF99981.1"/>
    <property type="molecule type" value="Genomic_DNA"/>
</dbReference>
<organism evidence="1 2">
    <name type="scientific">Gossypium arboreum</name>
    <name type="common">Tree cotton</name>
    <name type="synonym">Gossypium nanking</name>
    <dbReference type="NCBI Taxonomy" id="29729"/>
    <lineage>
        <taxon>Eukaryota</taxon>
        <taxon>Viridiplantae</taxon>
        <taxon>Streptophyta</taxon>
        <taxon>Embryophyta</taxon>
        <taxon>Tracheophyta</taxon>
        <taxon>Spermatophyta</taxon>
        <taxon>Magnoliopsida</taxon>
        <taxon>eudicotyledons</taxon>
        <taxon>Gunneridae</taxon>
        <taxon>Pentapetalae</taxon>
        <taxon>rosids</taxon>
        <taxon>malvids</taxon>
        <taxon>Malvales</taxon>
        <taxon>Malvaceae</taxon>
        <taxon>Malvoideae</taxon>
        <taxon>Gossypium</taxon>
    </lineage>
</organism>
<dbReference type="Proteomes" id="UP000032142">
    <property type="component" value="Unassembled WGS sequence"/>
</dbReference>
<comment type="caution">
    <text evidence="1">The sequence shown here is derived from an EMBL/GenBank/DDBJ whole genome shotgun (WGS) entry which is preliminary data.</text>
</comment>
<evidence type="ECO:0000313" key="2">
    <source>
        <dbReference type="Proteomes" id="UP000032142"/>
    </source>
</evidence>
<sequence>MGCRASDSTFLYICTYDTTFIIIAT</sequence>
<reference evidence="2" key="1">
    <citation type="submission" date="2014-09" db="EMBL/GenBank/DDBJ databases">
        <authorList>
            <person name="Mudge J."/>
            <person name="Ramaraj T."/>
            <person name="Lindquist I.E."/>
            <person name="Bharti A.K."/>
            <person name="Sundararajan A."/>
            <person name="Cameron C.T."/>
            <person name="Woodward J.E."/>
            <person name="May G.D."/>
            <person name="Brubaker C."/>
            <person name="Broadhvest J."/>
            <person name="Wilkins T.A."/>
        </authorList>
    </citation>
    <scope>NUCLEOTIDE SEQUENCE</scope>
    <source>
        <strain evidence="2">cv. AKA8401</strain>
    </source>
</reference>
<name>A0A0B0MHX2_GOSAR</name>
<keyword evidence="2" id="KW-1185">Reference proteome</keyword>
<gene>
    <name evidence="1" type="ORF">F383_38712</name>
</gene>
<evidence type="ECO:0000313" key="1">
    <source>
        <dbReference type="EMBL" id="KHF99981.1"/>
    </source>
</evidence>
<accession>A0A0B0MHX2</accession>
<proteinExistence type="predicted"/>
<dbReference type="AlphaFoldDB" id="A0A0B0MHX2"/>
<protein>
    <submittedName>
        <fullName evidence="1">Uncharacterized protein</fullName>
    </submittedName>
</protein>